<evidence type="ECO:0000313" key="2">
    <source>
        <dbReference type="Proteomes" id="UP000584931"/>
    </source>
</evidence>
<evidence type="ECO:0000313" key="1">
    <source>
        <dbReference type="EMBL" id="NYH51354.1"/>
    </source>
</evidence>
<name>A0A7Y9X8Z0_9ACTN</name>
<dbReference type="NCBIfam" id="TIGR04363">
    <property type="entry name" value="LD_lanti_pre"/>
    <property type="match status" value="1"/>
</dbReference>
<proteinExistence type="predicted"/>
<dbReference type="EMBL" id="JACCHL010000001">
    <property type="protein sequence ID" value="NYH51354.1"/>
    <property type="molecule type" value="Genomic_DNA"/>
</dbReference>
<protein>
    <submittedName>
        <fullName evidence="1">FxLD family lantipeptide</fullName>
    </submittedName>
</protein>
<sequence length="51" mass="5307">MQDTQDAPRSDSPFALDIRLIEGGDTTPLINMTDDGCGASCPNTCATSTSD</sequence>
<dbReference type="RefSeq" id="WP_179809280.1">
    <property type="nucleotide sequence ID" value="NZ_JACCHL010000001.1"/>
</dbReference>
<reference evidence="1 2" key="1">
    <citation type="submission" date="2020-07" db="EMBL/GenBank/DDBJ databases">
        <title>Sequencing the genomes of 1000 actinobacteria strains.</title>
        <authorList>
            <person name="Klenk H.-P."/>
        </authorList>
    </citation>
    <scope>NUCLEOTIDE SEQUENCE [LARGE SCALE GENOMIC DNA]</scope>
    <source>
        <strain evidence="1 2">DSM 45278</strain>
    </source>
</reference>
<dbReference type="InterPro" id="IPR027575">
    <property type="entry name" value="LD_lanti_pre"/>
</dbReference>
<dbReference type="Proteomes" id="UP000584931">
    <property type="component" value="Unassembled WGS sequence"/>
</dbReference>
<accession>A0A7Y9X8Z0</accession>
<dbReference type="AlphaFoldDB" id="A0A7Y9X8Z0"/>
<gene>
    <name evidence="1" type="ORF">HNR06_000943</name>
</gene>
<organism evidence="1 2">
    <name type="scientific">Nocardiopsis sinuspersici</name>
    <dbReference type="NCBI Taxonomy" id="501010"/>
    <lineage>
        <taxon>Bacteria</taxon>
        <taxon>Bacillati</taxon>
        <taxon>Actinomycetota</taxon>
        <taxon>Actinomycetes</taxon>
        <taxon>Streptosporangiales</taxon>
        <taxon>Nocardiopsidaceae</taxon>
        <taxon>Nocardiopsis</taxon>
    </lineage>
</organism>
<comment type="caution">
    <text evidence="1">The sequence shown here is derived from an EMBL/GenBank/DDBJ whole genome shotgun (WGS) entry which is preliminary data.</text>
</comment>